<proteinExistence type="predicted"/>
<dbReference type="Proteomes" id="UP000463857">
    <property type="component" value="Chromosome"/>
</dbReference>
<dbReference type="GO" id="GO:0016787">
    <property type="term" value="F:hydrolase activity"/>
    <property type="evidence" value="ECO:0007669"/>
    <property type="project" value="UniProtKB-KW"/>
</dbReference>
<evidence type="ECO:0000313" key="2">
    <source>
        <dbReference type="EMBL" id="QHB98993.1"/>
    </source>
</evidence>
<keyword evidence="2" id="KW-0378">Hydrolase</keyword>
<dbReference type="PANTHER" id="PTHR43689">
    <property type="entry name" value="HYDROLASE"/>
    <property type="match status" value="1"/>
</dbReference>
<keyword evidence="3" id="KW-1185">Reference proteome</keyword>
<reference evidence="2 3" key="1">
    <citation type="journal article" date="2018" name="Int. J. Syst. Evol. Microbiol.">
        <title>Epidermidibacterium keratini gen. nov., sp. nov., a member of the family Sporichthyaceae, isolated from keratin epidermis.</title>
        <authorList>
            <person name="Lee D.G."/>
            <person name="Trujillo M.E."/>
            <person name="Kang S."/>
            <person name="Nam J.J."/>
            <person name="Kim Y.J."/>
        </authorList>
    </citation>
    <scope>NUCLEOTIDE SEQUENCE [LARGE SCALE GENOMIC DNA]</scope>
    <source>
        <strain evidence="2 3">EPI-7</strain>
    </source>
</reference>
<dbReference type="Pfam" id="PF00561">
    <property type="entry name" value="Abhydrolase_1"/>
    <property type="match status" value="1"/>
</dbReference>
<dbReference type="InParanoid" id="A0A7L4YJF4"/>
<dbReference type="AlphaFoldDB" id="A0A7L4YJF4"/>
<name>A0A7L4YJF4_9ACTN</name>
<protein>
    <submittedName>
        <fullName evidence="2">Alpha/beta fold hydrolase</fullName>
    </submittedName>
</protein>
<dbReference type="EMBL" id="CP047156">
    <property type="protein sequence ID" value="QHB98993.1"/>
    <property type="molecule type" value="Genomic_DNA"/>
</dbReference>
<dbReference type="InterPro" id="IPR000073">
    <property type="entry name" value="AB_hydrolase_1"/>
</dbReference>
<dbReference type="Gene3D" id="3.40.50.1820">
    <property type="entry name" value="alpha/beta hydrolase"/>
    <property type="match status" value="1"/>
</dbReference>
<accession>A0A7L4YJF4</accession>
<dbReference type="PANTHER" id="PTHR43689:SF8">
    <property type="entry name" value="ALPHA_BETA-HYDROLASES SUPERFAMILY PROTEIN"/>
    <property type="match status" value="1"/>
</dbReference>
<evidence type="ECO:0000259" key="1">
    <source>
        <dbReference type="Pfam" id="PF00561"/>
    </source>
</evidence>
<dbReference type="SUPFAM" id="SSF53474">
    <property type="entry name" value="alpha/beta-Hydrolases"/>
    <property type="match status" value="1"/>
</dbReference>
<dbReference type="OrthoDB" id="63519at2"/>
<dbReference type="PRINTS" id="PR00111">
    <property type="entry name" value="ABHYDROLASE"/>
</dbReference>
<dbReference type="InterPro" id="IPR029058">
    <property type="entry name" value="AB_hydrolase_fold"/>
</dbReference>
<gene>
    <name evidence="2" type="ORF">EK0264_00880</name>
</gene>
<organism evidence="2 3">
    <name type="scientific">Epidermidibacterium keratini</name>
    <dbReference type="NCBI Taxonomy" id="1891644"/>
    <lineage>
        <taxon>Bacteria</taxon>
        <taxon>Bacillati</taxon>
        <taxon>Actinomycetota</taxon>
        <taxon>Actinomycetes</taxon>
        <taxon>Sporichthyales</taxon>
        <taxon>Sporichthyaceae</taxon>
        <taxon>Epidermidibacterium</taxon>
    </lineage>
</organism>
<dbReference type="KEGG" id="eke:EK0264_00880"/>
<feature type="domain" description="AB hydrolase-1" evidence="1">
    <location>
        <begin position="26"/>
        <end position="261"/>
    </location>
</feature>
<sequence>MDRYWLPRSELWRGREIKWGVWGEGPPVVLLHGTPWSSVLWQRTARRLAASYRVYAWDMPGYGQSSKDPRYAVDLGVQSQAFADLLELWRLEQPHVIAHDIGGAVGLRTRLLGERTFASLCLVDVVALRPWGSPFFRLVQQHSEVFEQLPAAIHRGALEAYIRGASHAGLSEEELAALAAPWLEETSGQSAFYRQIAQADERFTAEIEGDLGRIDEPVHIIWGQEDTWIPPDRATRLQDAIPGSTLRLVPDAGHLIQLDAPEVLDAELERWLAEVKQRARRSAR</sequence>
<evidence type="ECO:0000313" key="3">
    <source>
        <dbReference type="Proteomes" id="UP000463857"/>
    </source>
</evidence>
<dbReference type="RefSeq" id="WP_159542038.1">
    <property type="nucleotide sequence ID" value="NZ_CP047156.1"/>
</dbReference>